<evidence type="ECO:0000256" key="4">
    <source>
        <dbReference type="PROSITE-ProRule" id="PRU01248"/>
    </source>
</evidence>
<evidence type="ECO:0000256" key="1">
    <source>
        <dbReference type="ARBA" id="ARBA00022908"/>
    </source>
</evidence>
<feature type="domain" description="Tyr recombinase" evidence="5">
    <location>
        <begin position="159"/>
        <end position="328"/>
    </location>
</feature>
<keyword evidence="8" id="KW-1185">Reference proteome</keyword>
<evidence type="ECO:0000256" key="3">
    <source>
        <dbReference type="ARBA" id="ARBA00023172"/>
    </source>
</evidence>
<dbReference type="InterPro" id="IPR044068">
    <property type="entry name" value="CB"/>
</dbReference>
<dbReference type="AlphaFoldDB" id="A0A516GYK2"/>
<evidence type="ECO:0000313" key="7">
    <source>
        <dbReference type="EMBL" id="QDO96420.1"/>
    </source>
</evidence>
<dbReference type="PANTHER" id="PTHR30349:SF94">
    <property type="entry name" value="INTEGRASE_RECOMBINASE HI_1414-RELATED"/>
    <property type="match status" value="1"/>
</dbReference>
<dbReference type="KEGG" id="fer:FNB15_03605"/>
<dbReference type="SUPFAM" id="SSF56349">
    <property type="entry name" value="DNA breaking-rejoining enzymes"/>
    <property type="match status" value="1"/>
</dbReference>
<dbReference type="GO" id="GO:0006310">
    <property type="term" value="P:DNA recombination"/>
    <property type="evidence" value="ECO:0007669"/>
    <property type="project" value="UniProtKB-KW"/>
</dbReference>
<protein>
    <submittedName>
        <fullName evidence="7">Site-specific integrase</fullName>
    </submittedName>
</protein>
<dbReference type="GO" id="GO:0015074">
    <property type="term" value="P:DNA integration"/>
    <property type="evidence" value="ECO:0007669"/>
    <property type="project" value="UniProtKB-KW"/>
</dbReference>
<feature type="domain" description="Core-binding (CB)" evidence="6">
    <location>
        <begin position="58"/>
        <end position="136"/>
    </location>
</feature>
<dbReference type="OrthoDB" id="9814722at2"/>
<evidence type="ECO:0000259" key="6">
    <source>
        <dbReference type="PROSITE" id="PS51900"/>
    </source>
</evidence>
<dbReference type="Proteomes" id="UP000317496">
    <property type="component" value="Chromosome"/>
</dbReference>
<dbReference type="InterPro" id="IPR011010">
    <property type="entry name" value="DNA_brk_join_enz"/>
</dbReference>
<sequence>MASITKRGSTYLVRVRRKGYPTVTKSFRTKAEAEKFQLVIESEMSRAVYVDRSEAERTTLHDALERYLAEVIPVKKGHQEAYRIKALMAEPLARMSLAELGSKHFASYRDAELRRVSAKTVRLSLGTISHVYTILIKEWGFGGLTNPIQQIRKPKMSAARDRRLDPGEEGRLLQACDEGRNAWLRPLVELAIETAMRRGELTGMRWQDIDLAKQVVLLRDVKHPTLKISRRVPLSSRAVEILRSLPRCLNGRVFPITGDGVTQAFERACLRADIVGLTFHDLRHEATSRFFERGFDMMKVSAITGHQTLQMLKRYTQLRPEDIAKELG</sequence>
<evidence type="ECO:0000256" key="2">
    <source>
        <dbReference type="ARBA" id="ARBA00023125"/>
    </source>
</evidence>
<reference evidence="7 8" key="1">
    <citation type="submission" date="2019-07" db="EMBL/GenBank/DDBJ databases">
        <title>Genome sequencing for Ferrovibrio sp. K5.</title>
        <authorList>
            <person name="Park S.-J."/>
        </authorList>
    </citation>
    <scope>NUCLEOTIDE SEQUENCE [LARGE SCALE GENOMIC DNA]</scope>
    <source>
        <strain evidence="7 8">K5</strain>
    </source>
</reference>
<gene>
    <name evidence="7" type="ORF">FNB15_03605</name>
</gene>
<dbReference type="Pfam" id="PF00589">
    <property type="entry name" value="Phage_integrase"/>
    <property type="match status" value="1"/>
</dbReference>
<dbReference type="GO" id="GO:0003677">
    <property type="term" value="F:DNA binding"/>
    <property type="evidence" value="ECO:0007669"/>
    <property type="project" value="UniProtKB-UniRule"/>
</dbReference>
<dbReference type="RefSeq" id="WP_144067401.1">
    <property type="nucleotide sequence ID" value="NZ_CP041636.1"/>
</dbReference>
<proteinExistence type="predicted"/>
<name>A0A516GYK2_9PROT</name>
<dbReference type="CDD" id="cd00796">
    <property type="entry name" value="INT_Rci_Hp1_C"/>
    <property type="match status" value="1"/>
</dbReference>
<organism evidence="7 8">
    <name type="scientific">Ferrovibrio terrae</name>
    <dbReference type="NCBI Taxonomy" id="2594003"/>
    <lineage>
        <taxon>Bacteria</taxon>
        <taxon>Pseudomonadati</taxon>
        <taxon>Pseudomonadota</taxon>
        <taxon>Alphaproteobacteria</taxon>
        <taxon>Rhodospirillales</taxon>
        <taxon>Rhodospirillaceae</taxon>
        <taxon>Ferrovibrio</taxon>
    </lineage>
</organism>
<dbReference type="PROSITE" id="PS51898">
    <property type="entry name" value="TYR_RECOMBINASE"/>
    <property type="match status" value="1"/>
</dbReference>
<dbReference type="Gene3D" id="1.10.443.10">
    <property type="entry name" value="Intergrase catalytic core"/>
    <property type="match status" value="1"/>
</dbReference>
<keyword evidence="3" id="KW-0233">DNA recombination</keyword>
<dbReference type="InterPro" id="IPR013762">
    <property type="entry name" value="Integrase-like_cat_sf"/>
</dbReference>
<evidence type="ECO:0000313" key="8">
    <source>
        <dbReference type="Proteomes" id="UP000317496"/>
    </source>
</evidence>
<keyword evidence="2 4" id="KW-0238">DNA-binding</keyword>
<keyword evidence="1" id="KW-0229">DNA integration</keyword>
<dbReference type="PROSITE" id="PS51900">
    <property type="entry name" value="CB"/>
    <property type="match status" value="1"/>
</dbReference>
<dbReference type="PANTHER" id="PTHR30349">
    <property type="entry name" value="PHAGE INTEGRASE-RELATED"/>
    <property type="match status" value="1"/>
</dbReference>
<dbReference type="InterPro" id="IPR050090">
    <property type="entry name" value="Tyrosine_recombinase_XerCD"/>
</dbReference>
<accession>A0A516GYK2</accession>
<evidence type="ECO:0000259" key="5">
    <source>
        <dbReference type="PROSITE" id="PS51898"/>
    </source>
</evidence>
<dbReference type="InterPro" id="IPR002104">
    <property type="entry name" value="Integrase_catalytic"/>
</dbReference>
<dbReference type="EMBL" id="CP041636">
    <property type="protein sequence ID" value="QDO96420.1"/>
    <property type="molecule type" value="Genomic_DNA"/>
</dbReference>